<dbReference type="SMART" id="SM00774">
    <property type="entry name" value="WRKY"/>
    <property type="match status" value="1"/>
</dbReference>
<evidence type="ECO:0000256" key="2">
    <source>
        <dbReference type="ARBA" id="ARBA00023015"/>
    </source>
</evidence>
<keyword evidence="2" id="KW-0805">Transcription regulation</keyword>
<evidence type="ECO:0000313" key="8">
    <source>
        <dbReference type="Proteomes" id="UP000734854"/>
    </source>
</evidence>
<dbReference type="InterPro" id="IPR044810">
    <property type="entry name" value="WRKY_plant"/>
</dbReference>
<dbReference type="InterPro" id="IPR036576">
    <property type="entry name" value="WRKY_dom_sf"/>
</dbReference>
<dbReference type="PANTHER" id="PTHR31429:SF24">
    <property type="entry name" value="WRKY TRANSCRIPTION FACTOR 72-RELATED"/>
    <property type="match status" value="1"/>
</dbReference>
<keyword evidence="5" id="KW-0539">Nucleus</keyword>
<evidence type="ECO:0000256" key="4">
    <source>
        <dbReference type="ARBA" id="ARBA00023163"/>
    </source>
</evidence>
<keyword evidence="4" id="KW-0804">Transcription</keyword>
<evidence type="ECO:0000256" key="3">
    <source>
        <dbReference type="ARBA" id="ARBA00023125"/>
    </source>
</evidence>
<dbReference type="SUPFAM" id="SSF118290">
    <property type="entry name" value="WRKY DNA-binding domain"/>
    <property type="match status" value="1"/>
</dbReference>
<protein>
    <recommendedName>
        <fullName evidence="6">WRKY domain-containing protein</fullName>
    </recommendedName>
</protein>
<comment type="subcellular location">
    <subcellularLocation>
        <location evidence="1">Nucleus</location>
    </subcellularLocation>
</comment>
<comment type="caution">
    <text evidence="7">The sequence shown here is derived from an EMBL/GenBank/DDBJ whole genome shotgun (WGS) entry which is preliminary data.</text>
</comment>
<proteinExistence type="predicted"/>
<reference evidence="7 8" key="1">
    <citation type="submission" date="2020-08" db="EMBL/GenBank/DDBJ databases">
        <title>Plant Genome Project.</title>
        <authorList>
            <person name="Zhang R.-G."/>
        </authorList>
    </citation>
    <scope>NUCLEOTIDE SEQUENCE [LARGE SCALE GENOMIC DNA]</scope>
    <source>
        <tissue evidence="7">Rhizome</tissue>
    </source>
</reference>
<gene>
    <name evidence="7" type="ORF">ZIOFF_031252</name>
</gene>
<name>A0A8J5L057_ZINOF</name>
<sequence length="451" mass="48455">MSLFLETQMKDHLGLIAKREEGGEESNLVLSLGTLSAKTLAGKEDRAKHTDHIETDEVDGDLSLGLEYFQQAPSPDNHDNLKGPKKDVVAEEIISHQQTNLKRARVSVRARCDTPTMNDGCHWRKYGQKTAKGNPCPRAYYRCTIAPGCPVRKQVQRCAEDMSILITTYEGTHNHALPLSATAVASTTSAAASMLVSGSLTSSASQMQSQFASSHPTVTLDLTAPSSTPQLKVSHPAASRYYPSSSFGFAPWNRSSSGAPSQVAASQSALTDAIAGAITSHPSFRSALAAAITSYIGGEHGAPPHGLFVEDGSSRVNDVHVHRQQEKEKALAMQAPRLLGEISSLLAEPRYLLVIVILGTIPGTFLIDDEVGAFKATTRTAVKISTDVATVAVTTTCNIAALKLLLSRDGLGMPFENDVTVINSLDMLKSTRRLVDIRLAGQNRRLSRRGR</sequence>
<evidence type="ECO:0000313" key="7">
    <source>
        <dbReference type="EMBL" id="KAG6505939.1"/>
    </source>
</evidence>
<keyword evidence="3" id="KW-0238">DNA-binding</keyword>
<dbReference type="GO" id="GO:0005634">
    <property type="term" value="C:nucleus"/>
    <property type="evidence" value="ECO:0007669"/>
    <property type="project" value="UniProtKB-SubCell"/>
</dbReference>
<dbReference type="EMBL" id="JACMSC010000009">
    <property type="protein sequence ID" value="KAG6505939.1"/>
    <property type="molecule type" value="Genomic_DNA"/>
</dbReference>
<organism evidence="7 8">
    <name type="scientific">Zingiber officinale</name>
    <name type="common">Ginger</name>
    <name type="synonym">Amomum zingiber</name>
    <dbReference type="NCBI Taxonomy" id="94328"/>
    <lineage>
        <taxon>Eukaryota</taxon>
        <taxon>Viridiplantae</taxon>
        <taxon>Streptophyta</taxon>
        <taxon>Embryophyta</taxon>
        <taxon>Tracheophyta</taxon>
        <taxon>Spermatophyta</taxon>
        <taxon>Magnoliopsida</taxon>
        <taxon>Liliopsida</taxon>
        <taxon>Zingiberales</taxon>
        <taxon>Zingiberaceae</taxon>
        <taxon>Zingiber</taxon>
    </lineage>
</organism>
<dbReference type="InterPro" id="IPR003657">
    <property type="entry name" value="WRKY_dom"/>
</dbReference>
<dbReference type="Pfam" id="PF03106">
    <property type="entry name" value="WRKY"/>
    <property type="match status" value="1"/>
</dbReference>
<dbReference type="AlphaFoldDB" id="A0A8J5L057"/>
<dbReference type="GO" id="GO:0003700">
    <property type="term" value="F:DNA-binding transcription factor activity"/>
    <property type="evidence" value="ECO:0007669"/>
    <property type="project" value="InterPro"/>
</dbReference>
<dbReference type="PANTHER" id="PTHR31429">
    <property type="entry name" value="WRKY TRANSCRIPTION FACTOR 36-RELATED"/>
    <property type="match status" value="1"/>
</dbReference>
<dbReference type="PROSITE" id="PS50811">
    <property type="entry name" value="WRKY"/>
    <property type="match status" value="1"/>
</dbReference>
<dbReference type="Gene3D" id="2.20.25.80">
    <property type="entry name" value="WRKY domain"/>
    <property type="match status" value="1"/>
</dbReference>
<dbReference type="Proteomes" id="UP000734854">
    <property type="component" value="Unassembled WGS sequence"/>
</dbReference>
<evidence type="ECO:0000256" key="1">
    <source>
        <dbReference type="ARBA" id="ARBA00004123"/>
    </source>
</evidence>
<feature type="domain" description="WRKY" evidence="6">
    <location>
        <begin position="112"/>
        <end position="178"/>
    </location>
</feature>
<accession>A0A8J5L057</accession>
<keyword evidence="8" id="KW-1185">Reference proteome</keyword>
<dbReference type="FunFam" id="2.20.25.80:FF:000002">
    <property type="entry name" value="probable WRKY transcription factor 31"/>
    <property type="match status" value="1"/>
</dbReference>
<evidence type="ECO:0000259" key="6">
    <source>
        <dbReference type="PROSITE" id="PS50811"/>
    </source>
</evidence>
<evidence type="ECO:0000256" key="5">
    <source>
        <dbReference type="ARBA" id="ARBA00023242"/>
    </source>
</evidence>
<dbReference type="GO" id="GO:0043565">
    <property type="term" value="F:sequence-specific DNA binding"/>
    <property type="evidence" value="ECO:0007669"/>
    <property type="project" value="InterPro"/>
</dbReference>